<evidence type="ECO:0000313" key="3">
    <source>
        <dbReference type="Proteomes" id="UP001222118"/>
    </source>
</evidence>
<evidence type="ECO:0000256" key="1">
    <source>
        <dbReference type="SAM" id="Phobius"/>
    </source>
</evidence>
<gene>
    <name evidence="2" type="ORF">PSQ90_12495</name>
</gene>
<keyword evidence="1" id="KW-0812">Transmembrane</keyword>
<accession>A0ABY7YUS0</accession>
<reference evidence="2 3" key="1">
    <citation type="submission" date="2023-02" db="EMBL/GenBank/DDBJ databases">
        <title>Devosia chondri sp. nov., isolated from the phycosphere of marine algae.</title>
        <authorList>
            <person name="Kim J.M."/>
            <person name="Lee J.K."/>
            <person name="Choi B.J."/>
            <person name="Bayburt H."/>
            <person name="Jeon C.O."/>
        </authorList>
    </citation>
    <scope>NUCLEOTIDE SEQUENCE [LARGE SCALE GENOMIC DNA]</scope>
    <source>
        <strain evidence="2 3">G2-5</strain>
    </source>
</reference>
<protein>
    <recommendedName>
        <fullName evidence="4">Disulfide bond formation protein B</fullName>
    </recommendedName>
</protein>
<keyword evidence="1" id="KW-1133">Transmembrane helix</keyword>
<proteinExistence type="predicted"/>
<dbReference type="Proteomes" id="UP001222118">
    <property type="component" value="Chromosome"/>
</dbReference>
<feature type="transmembrane region" description="Helical" evidence="1">
    <location>
        <begin position="28"/>
        <end position="49"/>
    </location>
</feature>
<evidence type="ECO:0000313" key="2">
    <source>
        <dbReference type="EMBL" id="WDR05105.1"/>
    </source>
</evidence>
<sequence length="91" mass="9838">MALIVFALPVAIVLWAVARLFGRRTMVILGAGLIGLLGYFSISAHFACANPDNCDGPGMMLFAPIIYIVVPLMIAVTVVLLRRIWLDLSPP</sequence>
<name>A0ABY7YUS0_9HYPH</name>
<evidence type="ECO:0008006" key="4">
    <source>
        <dbReference type="Google" id="ProtNLM"/>
    </source>
</evidence>
<dbReference type="RefSeq" id="WP_282210624.1">
    <property type="nucleotide sequence ID" value="NZ_CP118247.1"/>
</dbReference>
<keyword evidence="3" id="KW-1185">Reference proteome</keyword>
<keyword evidence="1" id="KW-0472">Membrane</keyword>
<organism evidence="2 3">
    <name type="scientific">Devosia rhodophyticola</name>
    <dbReference type="NCBI Taxonomy" id="3026423"/>
    <lineage>
        <taxon>Bacteria</taxon>
        <taxon>Pseudomonadati</taxon>
        <taxon>Pseudomonadota</taxon>
        <taxon>Alphaproteobacteria</taxon>
        <taxon>Hyphomicrobiales</taxon>
        <taxon>Devosiaceae</taxon>
        <taxon>Devosia</taxon>
    </lineage>
</organism>
<feature type="transmembrane region" description="Helical" evidence="1">
    <location>
        <begin position="61"/>
        <end position="85"/>
    </location>
</feature>
<dbReference type="EMBL" id="CP118247">
    <property type="protein sequence ID" value="WDR05105.1"/>
    <property type="molecule type" value="Genomic_DNA"/>
</dbReference>